<dbReference type="GO" id="GO:0006488">
    <property type="term" value="P:dolichol-linked oligosaccharide biosynthetic process"/>
    <property type="evidence" value="ECO:0007669"/>
    <property type="project" value="TreeGrafter"/>
</dbReference>
<evidence type="ECO:0000256" key="7">
    <source>
        <dbReference type="ARBA" id="ARBA00023136"/>
    </source>
</evidence>
<dbReference type="GO" id="GO:0000271">
    <property type="term" value="P:polysaccharide biosynthetic process"/>
    <property type="evidence" value="ECO:0007669"/>
    <property type="project" value="InterPro"/>
</dbReference>
<dbReference type="PATRIC" id="fig|414004.10.peg.1748"/>
<accession>A0RYV6</accession>
<evidence type="ECO:0000256" key="6">
    <source>
        <dbReference type="ARBA" id="ARBA00022989"/>
    </source>
</evidence>
<dbReference type="EC" id="2.4.1.83" evidence="11"/>
<sequence>MVEQGRTQVSILVPTYNESQNIIGLLKSVAESLPKNIAAETIVIDDNSPDGTGRLVEDYIRSVGKKAGQTIGIIHRRTKRGLGSAIIHGIQQARGETIVVMDSDFSHPPSAIPRMLESLWQSSCDIVVASRYTRGGAIHGWTLKRRIISKVATGIAKRGLGVKQDDPMSGFFAFRRNLLQGFKLDGIGYKMLLEMLVKARGASVKEIPYTFTDRRLGDSKLGAGTMVDYLRSVWRLYRFGRARSRQEPRASVRFASKAARFYTVGATGLLVNYLFSAMLAGWPADMWYLHANLAGIAASVSTNFALNKHWTFEDRDFGAARTVSQYGKFVLFSSAGALVQLGMVYHLVEGHALEYPVALVLAVLTASFGNFILNKKLTFKEKIWS</sequence>
<dbReference type="EMBL" id="DP000238">
    <property type="protein sequence ID" value="ABK78523.1"/>
    <property type="molecule type" value="Genomic_DNA"/>
</dbReference>
<evidence type="ECO:0000256" key="8">
    <source>
        <dbReference type="SAM" id="Phobius"/>
    </source>
</evidence>
<gene>
    <name evidence="11" type="ordered locus">CENSYa_1914</name>
</gene>
<keyword evidence="12" id="KW-1185">Reference proteome</keyword>
<dbReference type="FunFam" id="3.90.550.10:FF:000122">
    <property type="entry name" value="Dolichol-phosphate mannosyltransferase subunit 1"/>
    <property type="match status" value="1"/>
</dbReference>
<dbReference type="EnsemblBacteria" id="ABK78523">
    <property type="protein sequence ID" value="ABK78523"/>
    <property type="gene ID" value="CENSYa_1914"/>
</dbReference>
<evidence type="ECO:0000259" key="10">
    <source>
        <dbReference type="Pfam" id="PF04138"/>
    </source>
</evidence>
<dbReference type="InterPro" id="IPR029044">
    <property type="entry name" value="Nucleotide-diphossugar_trans"/>
</dbReference>
<evidence type="ECO:0000256" key="4">
    <source>
        <dbReference type="ARBA" id="ARBA00022679"/>
    </source>
</evidence>
<keyword evidence="3 11" id="KW-0328">Glycosyltransferase</keyword>
<dbReference type="GO" id="GO:0035269">
    <property type="term" value="P:protein O-linked glycosylation via mannose"/>
    <property type="evidence" value="ECO:0007669"/>
    <property type="project" value="TreeGrafter"/>
</dbReference>
<organism evidence="11 12">
    <name type="scientific">Cenarchaeum symbiosum (strain A)</name>
    <dbReference type="NCBI Taxonomy" id="414004"/>
    <lineage>
        <taxon>Archaea</taxon>
        <taxon>Nitrososphaerota</taxon>
        <taxon>Candidatus Cenarchaeales</taxon>
        <taxon>Candidatus Cenarchaeaceae</taxon>
        <taxon>Candidatus Cenarchaeum</taxon>
    </lineage>
</organism>
<evidence type="ECO:0000313" key="11">
    <source>
        <dbReference type="EMBL" id="ABK78523.1"/>
    </source>
</evidence>
<reference evidence="11 12" key="1">
    <citation type="journal article" date="2006" name="Proc. Natl. Acad. Sci. U.S.A.">
        <title>Genomic analysis of the uncultivated marine crenarchaeote Cenarchaeum symbiosum.</title>
        <authorList>
            <person name="Hallam S.J."/>
            <person name="Konstantinidis K.T."/>
            <person name="Putnam N."/>
            <person name="Schleper C."/>
            <person name="Watanabe Y."/>
            <person name="Sugahara J."/>
            <person name="Preston C."/>
            <person name="de la Torre J."/>
            <person name="Richardson P.M."/>
            <person name="DeLong E.F."/>
        </authorList>
    </citation>
    <scope>NUCLEOTIDE SEQUENCE [LARGE SCALE GENOMIC DNA]</scope>
    <source>
        <strain evidence="12">A</strain>
    </source>
</reference>
<evidence type="ECO:0000256" key="3">
    <source>
        <dbReference type="ARBA" id="ARBA00022676"/>
    </source>
</evidence>
<dbReference type="Proteomes" id="UP000000758">
    <property type="component" value="Chromosome"/>
</dbReference>
<dbReference type="KEGG" id="csy:CENSYa_1914"/>
<feature type="transmembrane region" description="Helical" evidence="8">
    <location>
        <begin position="261"/>
        <end position="281"/>
    </location>
</feature>
<keyword evidence="4 11" id="KW-0808">Transferase</keyword>
<feature type="domain" description="GtrA/DPMS transmembrane" evidence="10">
    <location>
        <begin position="260"/>
        <end position="379"/>
    </location>
</feature>
<dbReference type="InterPro" id="IPR039528">
    <property type="entry name" value="DPM1-like"/>
</dbReference>
<comment type="subcellular location">
    <subcellularLocation>
        <location evidence="1">Membrane</location>
        <topology evidence="1">Multi-pass membrane protein</topology>
    </subcellularLocation>
</comment>
<comment type="similarity">
    <text evidence="2">Belongs to the glycosyltransferase 2 family.</text>
</comment>
<dbReference type="InterPro" id="IPR007267">
    <property type="entry name" value="GtrA_DPMS_TM"/>
</dbReference>
<name>A0RYV6_CENSY</name>
<dbReference type="GO" id="GO:0006506">
    <property type="term" value="P:GPI anchor biosynthetic process"/>
    <property type="evidence" value="ECO:0007669"/>
    <property type="project" value="TreeGrafter"/>
</dbReference>
<keyword evidence="5 8" id="KW-0812">Transmembrane</keyword>
<evidence type="ECO:0000313" key="12">
    <source>
        <dbReference type="Proteomes" id="UP000000758"/>
    </source>
</evidence>
<keyword evidence="6 8" id="KW-1133">Transmembrane helix</keyword>
<evidence type="ECO:0000256" key="1">
    <source>
        <dbReference type="ARBA" id="ARBA00004141"/>
    </source>
</evidence>
<proteinExistence type="inferred from homology"/>
<protein>
    <submittedName>
        <fullName evidence="11">Dolichol-phosphate mannosyltransferase</fullName>
        <ecNumber evidence="11">2.4.1.83</ecNumber>
    </submittedName>
</protein>
<dbReference type="Pfam" id="PF00535">
    <property type="entry name" value="Glycos_transf_2"/>
    <property type="match status" value="1"/>
</dbReference>
<evidence type="ECO:0000259" key="9">
    <source>
        <dbReference type="Pfam" id="PF00535"/>
    </source>
</evidence>
<keyword evidence="7 8" id="KW-0472">Membrane</keyword>
<dbReference type="PANTHER" id="PTHR43398">
    <property type="entry name" value="DOLICHOL-PHOSPHATE MANNOSYLTRANSFERASE SUBUNIT 1"/>
    <property type="match status" value="1"/>
</dbReference>
<feature type="transmembrane region" description="Helical" evidence="8">
    <location>
        <begin position="287"/>
        <end position="306"/>
    </location>
</feature>
<dbReference type="GO" id="GO:0004582">
    <property type="term" value="F:dolichyl-phosphate beta-D-mannosyltransferase activity"/>
    <property type="evidence" value="ECO:0007669"/>
    <property type="project" value="UniProtKB-EC"/>
</dbReference>
<dbReference type="AlphaFoldDB" id="A0RYV6"/>
<dbReference type="PANTHER" id="PTHR43398:SF1">
    <property type="entry name" value="DOLICHOL-PHOSPHATE MANNOSYLTRANSFERASE SUBUNIT 1"/>
    <property type="match status" value="1"/>
</dbReference>
<dbReference type="CDD" id="cd06442">
    <property type="entry name" value="DPM1_like"/>
    <property type="match status" value="1"/>
</dbReference>
<dbReference type="GO" id="GO:0016020">
    <property type="term" value="C:membrane"/>
    <property type="evidence" value="ECO:0007669"/>
    <property type="project" value="UniProtKB-SubCell"/>
</dbReference>
<feature type="transmembrane region" description="Helical" evidence="8">
    <location>
        <begin position="353"/>
        <end position="373"/>
    </location>
</feature>
<dbReference type="InterPro" id="IPR001173">
    <property type="entry name" value="Glyco_trans_2-like"/>
</dbReference>
<evidence type="ECO:0000256" key="2">
    <source>
        <dbReference type="ARBA" id="ARBA00006739"/>
    </source>
</evidence>
<feature type="domain" description="Glycosyltransferase 2-like" evidence="9">
    <location>
        <begin position="10"/>
        <end position="179"/>
    </location>
</feature>
<evidence type="ECO:0000256" key="5">
    <source>
        <dbReference type="ARBA" id="ARBA00022692"/>
    </source>
</evidence>
<dbReference type="HOGENOM" id="CLU_039727_0_0_2"/>
<dbReference type="SUPFAM" id="SSF53448">
    <property type="entry name" value="Nucleotide-diphospho-sugar transferases"/>
    <property type="match status" value="1"/>
</dbReference>
<feature type="transmembrane region" description="Helical" evidence="8">
    <location>
        <begin position="326"/>
        <end position="347"/>
    </location>
</feature>
<dbReference type="Pfam" id="PF04138">
    <property type="entry name" value="GtrA_DPMS_TM"/>
    <property type="match status" value="1"/>
</dbReference>
<dbReference type="Gene3D" id="3.90.550.10">
    <property type="entry name" value="Spore Coat Polysaccharide Biosynthesis Protein SpsA, Chain A"/>
    <property type="match status" value="1"/>
</dbReference>
<dbReference type="STRING" id="414004.CENSYa_1914"/>